<keyword evidence="2" id="KW-0863">Zinc-finger</keyword>
<evidence type="ECO:0000256" key="6">
    <source>
        <dbReference type="SAM" id="MobiDB-lite"/>
    </source>
</evidence>
<dbReference type="SUPFAM" id="SSF46689">
    <property type="entry name" value="Homeodomain-like"/>
    <property type="match status" value="1"/>
</dbReference>
<dbReference type="PROSITE" id="PS51293">
    <property type="entry name" value="SANT"/>
    <property type="match status" value="1"/>
</dbReference>
<dbReference type="InterPro" id="IPR017884">
    <property type="entry name" value="SANT_dom"/>
</dbReference>
<dbReference type="Gene3D" id="1.10.10.60">
    <property type="entry name" value="Homeodomain-like"/>
    <property type="match status" value="1"/>
</dbReference>
<dbReference type="InParanoid" id="A7ARN1"/>
<dbReference type="AlphaFoldDB" id="A7ARN1"/>
<dbReference type="FunFam" id="1.10.10.60:FF:000012">
    <property type="entry name" value="Metastasis-associated 1 family, member 3"/>
    <property type="match status" value="1"/>
</dbReference>
<accession>A7ARN1</accession>
<dbReference type="VEuPathDB" id="PiroplasmaDB:BBOV_IV008460"/>
<dbReference type="GeneID" id="5479002"/>
<name>A7ARN1_BABBO</name>
<keyword evidence="4" id="KW-0238">DNA-binding</keyword>
<dbReference type="GO" id="GO:0005654">
    <property type="term" value="C:nucleoplasm"/>
    <property type="evidence" value="ECO:0007669"/>
    <property type="project" value="TreeGrafter"/>
</dbReference>
<comment type="caution">
    <text evidence="8">The sequence shown here is derived from an EMBL/GenBank/DDBJ whole genome shotgun (WGS) entry which is preliminary data.</text>
</comment>
<dbReference type="Proteomes" id="UP000002173">
    <property type="component" value="Unassembled WGS sequence"/>
</dbReference>
<dbReference type="KEGG" id="bbo:BBOV_IV008460"/>
<evidence type="ECO:0000259" key="7">
    <source>
        <dbReference type="PROSITE" id="PS51293"/>
    </source>
</evidence>
<sequence>MRPKPPLSRRVQDASFVGNRVYNASPKKSATGASSTRRGDISLNNTKESVRNISFPQENTALSRDRTGKMQLKSNIQQHQDTFRSTVVDSFMVNGDLVSNNHLDQPTRTRTTSQRRPSIVRYELGTEELQSVEQPAISNDTDTQNTDVHTTQIKDVPMKDAEADTIPVYQMDVDAATPAEPPVKIESSPKRKRGRPKGSKSAAPSKRGPATKKVKVERVVVEKIDLAPAIKRIGARTRSNNNLNLNIVNTRHMADEREALKTDESDSVTVEKVDNDANTEAETTSAADRVALTSRSKRKDINIVVVDDDTKDSDYGVTPKRVPKVTNRKDKQKVVVKKTTGGHADVPITKTRGSKRGKENKGSASSMRIEEGTQTEDGEPVLEENTPVYDSVESERLLMFEQYLDMSERMYCGRPFCIRKKSDSEDPAENNVDEAVSDDESFINKLLEEVEHPLSGERRASVNKTNNGAKTGAKNSFEHTDDSMSVDDPLEFYCSKIDFRFKVSFAMLTSNIRQSQVLDLWGPKEIVLFELGIFKYGKEFFEIQRKIPTKSVKEIVDMYYFWKKTNRYRMWKANRLY</sequence>
<keyword evidence="3" id="KW-0862">Zinc</keyword>
<evidence type="ECO:0000256" key="4">
    <source>
        <dbReference type="ARBA" id="ARBA00023125"/>
    </source>
</evidence>
<feature type="region of interest" description="Disordered" evidence="6">
    <location>
        <begin position="315"/>
        <end position="386"/>
    </location>
</feature>
<evidence type="ECO:0000313" key="9">
    <source>
        <dbReference type="Proteomes" id="UP000002173"/>
    </source>
</evidence>
<dbReference type="GO" id="GO:0003714">
    <property type="term" value="F:transcription corepressor activity"/>
    <property type="evidence" value="ECO:0007669"/>
    <property type="project" value="TreeGrafter"/>
</dbReference>
<feature type="domain" description="SANT" evidence="7">
    <location>
        <begin position="516"/>
        <end position="567"/>
    </location>
</feature>
<dbReference type="EMBL" id="AAXT01000002">
    <property type="protein sequence ID" value="EDO07200.1"/>
    <property type="molecule type" value="Genomic_DNA"/>
</dbReference>
<proteinExistence type="predicted"/>
<feature type="region of interest" description="Disordered" evidence="6">
    <location>
        <begin position="131"/>
        <end position="161"/>
    </location>
</feature>
<dbReference type="GO" id="GO:0042826">
    <property type="term" value="F:histone deacetylase binding"/>
    <property type="evidence" value="ECO:0007669"/>
    <property type="project" value="TreeGrafter"/>
</dbReference>
<dbReference type="InterPro" id="IPR001005">
    <property type="entry name" value="SANT/Myb"/>
</dbReference>
<feature type="region of interest" description="Disordered" evidence="6">
    <location>
        <begin position="173"/>
        <end position="214"/>
    </location>
</feature>
<dbReference type="STRING" id="5865.A7ARN1"/>
<dbReference type="eggNOG" id="KOG4167">
    <property type="taxonomic scope" value="Eukaryota"/>
</dbReference>
<dbReference type="SMART" id="SM00717">
    <property type="entry name" value="SANT"/>
    <property type="match status" value="1"/>
</dbReference>
<feature type="region of interest" description="Disordered" evidence="6">
    <location>
        <begin position="258"/>
        <end position="286"/>
    </location>
</feature>
<dbReference type="GO" id="GO:0008270">
    <property type="term" value="F:zinc ion binding"/>
    <property type="evidence" value="ECO:0007669"/>
    <property type="project" value="UniProtKB-KW"/>
</dbReference>
<dbReference type="GO" id="GO:0000122">
    <property type="term" value="P:negative regulation of transcription by RNA polymerase II"/>
    <property type="evidence" value="ECO:0007669"/>
    <property type="project" value="TreeGrafter"/>
</dbReference>
<gene>
    <name evidence="8" type="ORF">BBOV_IV008460</name>
</gene>
<keyword evidence="1" id="KW-0479">Metal-binding</keyword>
<feature type="compositionally biased region" description="Polar residues" evidence="6">
    <location>
        <begin position="276"/>
        <end position="286"/>
    </location>
</feature>
<feature type="region of interest" description="Disordered" evidence="6">
    <location>
        <begin position="454"/>
        <end position="476"/>
    </location>
</feature>
<evidence type="ECO:0000256" key="3">
    <source>
        <dbReference type="ARBA" id="ARBA00022833"/>
    </source>
</evidence>
<feature type="compositionally biased region" description="Acidic residues" evidence="6">
    <location>
        <begin position="373"/>
        <end position="382"/>
    </location>
</feature>
<evidence type="ECO:0000256" key="5">
    <source>
        <dbReference type="ARBA" id="ARBA00023242"/>
    </source>
</evidence>
<evidence type="ECO:0000256" key="1">
    <source>
        <dbReference type="ARBA" id="ARBA00022723"/>
    </source>
</evidence>
<keyword evidence="9" id="KW-1185">Reference proteome</keyword>
<feature type="compositionally biased region" description="Basic and acidic residues" evidence="6">
    <location>
        <begin position="258"/>
        <end position="275"/>
    </location>
</feature>
<reference evidence="9" key="2">
    <citation type="journal article" date="2020" name="Data Brief">
        <title>Transcriptome dataset of Babesia bovis life stages within vertebrate and invertebrate hosts.</title>
        <authorList>
            <person name="Ueti M.W."/>
            <person name="Johnson W.C."/>
            <person name="Kappmeyer L.S."/>
            <person name="Herndon D.R."/>
            <person name="Mousel M.R."/>
            <person name="Reif K.E."/>
            <person name="Taus N.S."/>
            <person name="Ifeonu O.O."/>
            <person name="Silva J.C."/>
            <person name="Suarez C.E."/>
            <person name="Brayton K.A."/>
        </authorList>
    </citation>
    <scope>NUCLEOTIDE SEQUENCE [LARGE SCALE GENOMIC DNA]</scope>
</reference>
<feature type="compositionally biased region" description="Polar residues" evidence="6">
    <location>
        <begin position="26"/>
        <end position="47"/>
    </location>
</feature>
<dbReference type="InterPro" id="IPR040138">
    <property type="entry name" value="MIER/MTA"/>
</dbReference>
<protein>
    <recommendedName>
        <fullName evidence="7">SANT domain-containing protein</fullName>
    </recommendedName>
</protein>
<organism evidence="8 9">
    <name type="scientific">Babesia bovis</name>
    <dbReference type="NCBI Taxonomy" id="5865"/>
    <lineage>
        <taxon>Eukaryota</taxon>
        <taxon>Sar</taxon>
        <taxon>Alveolata</taxon>
        <taxon>Apicomplexa</taxon>
        <taxon>Aconoidasida</taxon>
        <taxon>Piroplasmida</taxon>
        <taxon>Babesiidae</taxon>
        <taxon>Babesia</taxon>
    </lineage>
</organism>
<feature type="compositionally biased region" description="Polar residues" evidence="6">
    <location>
        <begin position="131"/>
        <end position="153"/>
    </location>
</feature>
<reference evidence="9" key="3">
    <citation type="journal article" date="2021" name="Int. J. Parasitol.">
        <title>Comparative analysis of gene expression between Babesia bovis blood stages and kinetes allowed by improved genome annotation.</title>
        <authorList>
            <person name="Ueti M.W."/>
            <person name="Johnson W.C."/>
            <person name="Kappmeyer L.S."/>
            <person name="Herndon D.R."/>
            <person name="Mousel M.R."/>
            <person name="Reif K.E."/>
            <person name="Taus N.S."/>
            <person name="Ifeonu O.O."/>
            <person name="Silva J.C."/>
            <person name="Suarez C.E."/>
            <person name="Brayton K.A."/>
        </authorList>
    </citation>
    <scope>NUCLEOTIDE SEQUENCE [LARGE SCALE GENOMIC DNA]</scope>
</reference>
<dbReference type="InterPro" id="IPR009057">
    <property type="entry name" value="Homeodomain-like_sf"/>
</dbReference>
<evidence type="ECO:0000256" key="2">
    <source>
        <dbReference type="ARBA" id="ARBA00022771"/>
    </source>
</evidence>
<evidence type="ECO:0000313" key="8">
    <source>
        <dbReference type="EMBL" id="EDO07200.1"/>
    </source>
</evidence>
<keyword evidence="5" id="KW-0539">Nucleus</keyword>
<feature type="region of interest" description="Disordered" evidence="6">
    <location>
        <begin position="1"/>
        <end position="47"/>
    </location>
</feature>
<dbReference type="PANTHER" id="PTHR10865">
    <property type="entry name" value="METASTASIS-ASSOCIATED PROTEIN AND MESODERM INDUCTION EARLY RESPONSE PROTEIN"/>
    <property type="match status" value="1"/>
</dbReference>
<dbReference type="PANTHER" id="PTHR10865:SF28">
    <property type="entry name" value="ELM2 DOMAIN-CONTAINING PROTEIN"/>
    <property type="match status" value="1"/>
</dbReference>
<dbReference type="GO" id="GO:0003677">
    <property type="term" value="F:DNA binding"/>
    <property type="evidence" value="ECO:0007669"/>
    <property type="project" value="UniProtKB-KW"/>
</dbReference>
<reference evidence="8 9" key="1">
    <citation type="journal article" date="2007" name="PLoS Pathog.">
        <title>Genome sequence of Babesia bovis and comparative analysis of apicomplexan hemoprotozoa.</title>
        <authorList>
            <person name="Brayton K.A."/>
            <person name="Lau A.O.T."/>
            <person name="Herndon D.R."/>
            <person name="Hannick L."/>
            <person name="Kappmeyer L.S."/>
            <person name="Berens S.J."/>
            <person name="Bidwell S.L."/>
            <person name="Brown W.C."/>
            <person name="Crabtree J."/>
            <person name="Fadrosh D."/>
            <person name="Feldblum T."/>
            <person name="Forberger H.A."/>
            <person name="Haas B.J."/>
            <person name="Howell J.M."/>
            <person name="Khouri H."/>
            <person name="Koo H."/>
            <person name="Mann D.J."/>
            <person name="Norimine J."/>
            <person name="Paulsen I.T."/>
            <person name="Radune D."/>
            <person name="Ren Q."/>
            <person name="Smith R.K. Jr."/>
            <person name="Suarez C.E."/>
            <person name="White O."/>
            <person name="Wortman J.R."/>
            <person name="Knowles D.P. Jr."/>
            <person name="McElwain T.F."/>
            <person name="Nene V.M."/>
        </authorList>
    </citation>
    <scope>NUCLEOTIDE SEQUENCE [LARGE SCALE GENOMIC DNA]</scope>
    <source>
        <strain evidence="8">T2Bo</strain>
    </source>
</reference>